<accession>A0ACB6ZIT1</accession>
<proteinExistence type="predicted"/>
<keyword evidence="1" id="KW-0808">Transferase</keyword>
<comment type="caution">
    <text evidence="1">The sequence shown here is derived from an EMBL/GenBank/DDBJ whole genome shotgun (WGS) entry which is preliminary data.</text>
</comment>
<evidence type="ECO:0000313" key="2">
    <source>
        <dbReference type="Proteomes" id="UP000886501"/>
    </source>
</evidence>
<sequence length="584" mass="64040">MGICHSTHNNGFNDSEPLSPRVVERKRSIALSHLASTALSAHSQETIVSHSEKGLPVPTKDHYISLPPPLFDERFITPNLVQGDSATAYKSFLRQHPEYKLTWLLDSLRKSDFTRLEKSGEVYVDYMGGSLYPESLVRMHSAFLQENVLGNTHSVSNSAQLSADCMQEARESVLAFFRAPPEYTVVFTANATAALKLVGESFPFTENGTYVLGADSHNSLHGIREFSYKAGSHVVYIESTSQGGLNEPYAKSVLMTHRPRSKGDAKALFALTGTSNISNSKNPLSLIQYASSLGYSTLLDAAALAPHSIISLWETPVDAMAVSFYKMFGFPTGIGALVVKKSFLSQLKRPWFSGGNVNVVQVPGKLVTRSHELHEQFEDGTVNYTLLSAVTDGLRLLSAYMPFLPLRLSCLTTYLVSSLLKIRHDSTGRPVVCILSRRPNTRLKAIGEQAETASTVSLIFLSPSGETIPNSFIEYAATASKISLRTGCMCNSGGAAAILGIASDMKKLYEGVTLKDFERLVGRELGVVRISLGLVSNFLDVWRVLRFVEDIIGCQARREDVWEQWKKEKGITEGADARQVGQAL</sequence>
<organism evidence="1 2">
    <name type="scientific">Thelephora ganbajun</name>
    <name type="common">Ganba fungus</name>
    <dbReference type="NCBI Taxonomy" id="370292"/>
    <lineage>
        <taxon>Eukaryota</taxon>
        <taxon>Fungi</taxon>
        <taxon>Dikarya</taxon>
        <taxon>Basidiomycota</taxon>
        <taxon>Agaricomycotina</taxon>
        <taxon>Agaricomycetes</taxon>
        <taxon>Thelephorales</taxon>
        <taxon>Thelephoraceae</taxon>
        <taxon>Thelephora</taxon>
    </lineage>
</organism>
<dbReference type="EMBL" id="MU117997">
    <property type="protein sequence ID" value="KAF9649497.1"/>
    <property type="molecule type" value="Genomic_DNA"/>
</dbReference>
<reference evidence="1" key="1">
    <citation type="submission" date="2019-10" db="EMBL/GenBank/DDBJ databases">
        <authorList>
            <consortium name="DOE Joint Genome Institute"/>
            <person name="Kuo A."/>
            <person name="Miyauchi S."/>
            <person name="Kiss E."/>
            <person name="Drula E."/>
            <person name="Kohler A."/>
            <person name="Sanchez-Garcia M."/>
            <person name="Andreopoulos B."/>
            <person name="Barry K.W."/>
            <person name="Bonito G."/>
            <person name="Buee M."/>
            <person name="Carver A."/>
            <person name="Chen C."/>
            <person name="Cichocki N."/>
            <person name="Clum A."/>
            <person name="Culley D."/>
            <person name="Crous P.W."/>
            <person name="Fauchery L."/>
            <person name="Girlanda M."/>
            <person name="Hayes R."/>
            <person name="Keri Z."/>
            <person name="Labutti K."/>
            <person name="Lipzen A."/>
            <person name="Lombard V."/>
            <person name="Magnuson J."/>
            <person name="Maillard F."/>
            <person name="Morin E."/>
            <person name="Murat C."/>
            <person name="Nolan M."/>
            <person name="Ohm R."/>
            <person name="Pangilinan J."/>
            <person name="Pereira M."/>
            <person name="Perotto S."/>
            <person name="Peter M."/>
            <person name="Riley R."/>
            <person name="Sitrit Y."/>
            <person name="Stielow B."/>
            <person name="Szollosi G."/>
            <person name="Zifcakova L."/>
            <person name="Stursova M."/>
            <person name="Spatafora J.W."/>
            <person name="Tedersoo L."/>
            <person name="Vaario L.-M."/>
            <person name="Yamada A."/>
            <person name="Yan M."/>
            <person name="Wang P."/>
            <person name="Xu J."/>
            <person name="Bruns T."/>
            <person name="Baldrian P."/>
            <person name="Vilgalys R."/>
            <person name="Henrissat B."/>
            <person name="Grigoriev I.V."/>
            <person name="Hibbett D."/>
            <person name="Nagy L.G."/>
            <person name="Martin F.M."/>
        </authorList>
    </citation>
    <scope>NUCLEOTIDE SEQUENCE</scope>
    <source>
        <strain evidence="1">P2</strain>
    </source>
</reference>
<evidence type="ECO:0000313" key="1">
    <source>
        <dbReference type="EMBL" id="KAF9649497.1"/>
    </source>
</evidence>
<reference evidence="1" key="2">
    <citation type="journal article" date="2020" name="Nat. Commun.">
        <title>Large-scale genome sequencing of mycorrhizal fungi provides insights into the early evolution of symbiotic traits.</title>
        <authorList>
            <person name="Miyauchi S."/>
            <person name="Kiss E."/>
            <person name="Kuo A."/>
            <person name="Drula E."/>
            <person name="Kohler A."/>
            <person name="Sanchez-Garcia M."/>
            <person name="Morin E."/>
            <person name="Andreopoulos B."/>
            <person name="Barry K.W."/>
            <person name="Bonito G."/>
            <person name="Buee M."/>
            <person name="Carver A."/>
            <person name="Chen C."/>
            <person name="Cichocki N."/>
            <person name="Clum A."/>
            <person name="Culley D."/>
            <person name="Crous P.W."/>
            <person name="Fauchery L."/>
            <person name="Girlanda M."/>
            <person name="Hayes R.D."/>
            <person name="Keri Z."/>
            <person name="LaButti K."/>
            <person name="Lipzen A."/>
            <person name="Lombard V."/>
            <person name="Magnuson J."/>
            <person name="Maillard F."/>
            <person name="Murat C."/>
            <person name="Nolan M."/>
            <person name="Ohm R.A."/>
            <person name="Pangilinan J."/>
            <person name="Pereira M.F."/>
            <person name="Perotto S."/>
            <person name="Peter M."/>
            <person name="Pfister S."/>
            <person name="Riley R."/>
            <person name="Sitrit Y."/>
            <person name="Stielow J.B."/>
            <person name="Szollosi G."/>
            <person name="Zifcakova L."/>
            <person name="Stursova M."/>
            <person name="Spatafora J.W."/>
            <person name="Tedersoo L."/>
            <person name="Vaario L.M."/>
            <person name="Yamada A."/>
            <person name="Yan M."/>
            <person name="Wang P."/>
            <person name="Xu J."/>
            <person name="Bruns T."/>
            <person name="Baldrian P."/>
            <person name="Vilgalys R."/>
            <person name="Dunand C."/>
            <person name="Henrissat B."/>
            <person name="Grigoriev I.V."/>
            <person name="Hibbett D."/>
            <person name="Nagy L.G."/>
            <person name="Martin F.M."/>
        </authorList>
    </citation>
    <scope>NUCLEOTIDE SEQUENCE</scope>
    <source>
        <strain evidence="1">P2</strain>
    </source>
</reference>
<protein>
    <submittedName>
        <fullName evidence="1">PLP-dependent transferase</fullName>
    </submittedName>
</protein>
<name>A0ACB6ZIT1_THEGA</name>
<gene>
    <name evidence="1" type="ORF">BDM02DRAFT_3142574</name>
</gene>
<dbReference type="Proteomes" id="UP000886501">
    <property type="component" value="Unassembled WGS sequence"/>
</dbReference>
<keyword evidence="2" id="KW-1185">Reference proteome</keyword>